<feature type="transmembrane region" description="Helical" evidence="6">
    <location>
        <begin position="167"/>
        <end position="185"/>
    </location>
</feature>
<keyword evidence="2" id="KW-1003">Cell membrane</keyword>
<dbReference type="RefSeq" id="WP_034678566.1">
    <property type="nucleotide sequence ID" value="NZ_BAAACY010000050.1"/>
</dbReference>
<gene>
    <name evidence="7" type="ORF">KCX74_16260</name>
</gene>
<feature type="transmembrane region" description="Helical" evidence="6">
    <location>
        <begin position="451"/>
        <end position="472"/>
    </location>
</feature>
<name>A0A941IA73_9BACI</name>
<evidence type="ECO:0000313" key="8">
    <source>
        <dbReference type="Proteomes" id="UP000675284"/>
    </source>
</evidence>
<dbReference type="InterPro" id="IPR002797">
    <property type="entry name" value="Polysacc_synth"/>
</dbReference>
<sequence>MNGNETNQLVKGAFLLTLAGLISKLLSAGYRIPLQNLTGDIGFYVYQQVYPILGIIFVLSFYGFPSAISKMAVELKAQGKGLSLKSFYLPIGFILLLISGSLFLFLFFNASYISEWIGDEKLTSIYQLAAFTCLFVPFSALLRGVFQGTYVMKPTAYSQVAEQLIRVAIIIATAILISMNDYPLYHIGKAAVFASILGAGTAIIVLSVFFWRKKPYTNQEFNIPWNYYVRTILILGVAAALNHMVLLVIQFADTFTVIPSLLKAGLSKEAAMEAKGIFDRGQPLIQLGTILGSSFALALIPTISKKKLKNDPITFYSYIRGALLFSIYLAVGATIGLITIFPEVNRLLFQDNQSTGNLQLLMISILLSSISITAAAVLQGLGFIKRIAGFILIAFFVKWIANQVLIPWLGITGSAVATIISLLVLCMIVLRELRRKLPHLNLLKFLQWRPLFVAISAMALFVLCGHFIILPWLNISRIGLLVYVVFISIMGAALYGYCLIKLRAFSEQELRMLPFRTFLMKLQSRRK</sequence>
<comment type="caution">
    <text evidence="7">The sequence shown here is derived from an EMBL/GenBank/DDBJ whole genome shotgun (WGS) entry which is preliminary data.</text>
</comment>
<evidence type="ECO:0000256" key="2">
    <source>
        <dbReference type="ARBA" id="ARBA00022475"/>
    </source>
</evidence>
<feature type="transmembrane region" description="Helical" evidence="6">
    <location>
        <begin position="315"/>
        <end position="338"/>
    </location>
</feature>
<evidence type="ECO:0000256" key="4">
    <source>
        <dbReference type="ARBA" id="ARBA00022989"/>
    </source>
</evidence>
<keyword evidence="8" id="KW-1185">Reference proteome</keyword>
<dbReference type="InterPro" id="IPR050833">
    <property type="entry name" value="Poly_Biosynth_Transport"/>
</dbReference>
<evidence type="ECO:0000256" key="3">
    <source>
        <dbReference type="ARBA" id="ARBA00022692"/>
    </source>
</evidence>
<keyword evidence="4 6" id="KW-1133">Transmembrane helix</keyword>
<dbReference type="GO" id="GO:0005886">
    <property type="term" value="C:plasma membrane"/>
    <property type="evidence" value="ECO:0007669"/>
    <property type="project" value="UniProtKB-SubCell"/>
</dbReference>
<evidence type="ECO:0000256" key="1">
    <source>
        <dbReference type="ARBA" id="ARBA00004651"/>
    </source>
</evidence>
<feature type="transmembrane region" description="Helical" evidence="6">
    <location>
        <begin position="407"/>
        <end position="430"/>
    </location>
</feature>
<dbReference type="PANTHER" id="PTHR30250">
    <property type="entry name" value="PST FAMILY PREDICTED COLANIC ACID TRANSPORTER"/>
    <property type="match status" value="1"/>
</dbReference>
<evidence type="ECO:0000256" key="6">
    <source>
        <dbReference type="SAM" id="Phobius"/>
    </source>
</evidence>
<feature type="transmembrane region" description="Helical" evidence="6">
    <location>
        <begin position="232"/>
        <end position="252"/>
    </location>
</feature>
<protein>
    <submittedName>
        <fullName evidence="7">Oligosaccharide flippase family protein</fullName>
    </submittedName>
</protein>
<feature type="transmembrane region" description="Helical" evidence="6">
    <location>
        <begin position="383"/>
        <end position="401"/>
    </location>
</feature>
<dbReference type="AlphaFoldDB" id="A0A941IA73"/>
<feature type="transmembrane region" description="Helical" evidence="6">
    <location>
        <begin position="478"/>
        <end position="500"/>
    </location>
</feature>
<feature type="transmembrane region" description="Helical" evidence="6">
    <location>
        <begin position="358"/>
        <end position="378"/>
    </location>
</feature>
<comment type="subcellular location">
    <subcellularLocation>
        <location evidence="1">Cell membrane</location>
        <topology evidence="1">Multi-pass membrane protein</topology>
    </subcellularLocation>
</comment>
<dbReference type="PANTHER" id="PTHR30250:SF29">
    <property type="entry name" value="POLYSACCHARIDE BIOSYNTHESIS PROTEIN C-TERMINAL DOMAIN-CONTAINING PROTEIN"/>
    <property type="match status" value="1"/>
</dbReference>
<dbReference type="Proteomes" id="UP000675284">
    <property type="component" value="Unassembled WGS sequence"/>
</dbReference>
<feature type="transmembrane region" description="Helical" evidence="6">
    <location>
        <begin position="44"/>
        <end position="65"/>
    </location>
</feature>
<evidence type="ECO:0000256" key="5">
    <source>
        <dbReference type="ARBA" id="ARBA00023136"/>
    </source>
</evidence>
<feature type="transmembrane region" description="Helical" evidence="6">
    <location>
        <begin position="12"/>
        <end position="32"/>
    </location>
</feature>
<organism evidence="7 8">
    <name type="scientific">Virgibacillus salarius</name>
    <dbReference type="NCBI Taxonomy" id="447199"/>
    <lineage>
        <taxon>Bacteria</taxon>
        <taxon>Bacillati</taxon>
        <taxon>Bacillota</taxon>
        <taxon>Bacilli</taxon>
        <taxon>Bacillales</taxon>
        <taxon>Bacillaceae</taxon>
        <taxon>Virgibacillus</taxon>
    </lineage>
</organism>
<feature type="transmembrane region" description="Helical" evidence="6">
    <location>
        <begin position="125"/>
        <end position="146"/>
    </location>
</feature>
<dbReference type="EMBL" id="JAGSOT010000060">
    <property type="protein sequence ID" value="MBR7797584.1"/>
    <property type="molecule type" value="Genomic_DNA"/>
</dbReference>
<dbReference type="InterPro" id="IPR024923">
    <property type="entry name" value="PG_synth_SpoVB"/>
</dbReference>
<keyword evidence="5 6" id="KW-0472">Membrane</keyword>
<evidence type="ECO:0000313" key="7">
    <source>
        <dbReference type="EMBL" id="MBR7797584.1"/>
    </source>
</evidence>
<dbReference type="CDD" id="cd13124">
    <property type="entry name" value="MATE_SpoVB_like"/>
    <property type="match status" value="1"/>
</dbReference>
<feature type="transmembrane region" description="Helical" evidence="6">
    <location>
        <begin position="191"/>
        <end position="211"/>
    </location>
</feature>
<dbReference type="Pfam" id="PF01943">
    <property type="entry name" value="Polysacc_synt"/>
    <property type="match status" value="1"/>
</dbReference>
<accession>A0A941IA73</accession>
<feature type="transmembrane region" description="Helical" evidence="6">
    <location>
        <begin position="86"/>
        <end position="113"/>
    </location>
</feature>
<feature type="transmembrane region" description="Helical" evidence="6">
    <location>
        <begin position="284"/>
        <end position="303"/>
    </location>
</feature>
<proteinExistence type="predicted"/>
<keyword evidence="3 6" id="KW-0812">Transmembrane</keyword>
<reference evidence="7" key="1">
    <citation type="submission" date="2021-04" db="EMBL/GenBank/DDBJ databases">
        <title>Isolation and polyphasic classification of algal microorganism.</title>
        <authorList>
            <person name="Wang S."/>
        </authorList>
    </citation>
    <scope>NUCLEOTIDE SEQUENCE</scope>
    <source>
        <strain evidence="7">720a</strain>
    </source>
</reference>